<dbReference type="EMBL" id="KN727143">
    <property type="protein sequence ID" value="KIH66386.1"/>
    <property type="molecule type" value="Genomic_DNA"/>
</dbReference>
<proteinExistence type="predicted"/>
<keyword evidence="4" id="KW-1185">Reference proteome</keyword>
<feature type="domain" description="Phlebovirus glycoprotein G2 fusion" evidence="2">
    <location>
        <begin position="19"/>
        <end position="325"/>
    </location>
</feature>
<gene>
    <name evidence="3" type="ORF">ANCDUO_03287</name>
</gene>
<feature type="transmembrane region" description="Helical" evidence="1">
    <location>
        <begin position="475"/>
        <end position="494"/>
    </location>
</feature>
<dbReference type="Proteomes" id="UP000054047">
    <property type="component" value="Unassembled WGS sequence"/>
</dbReference>
<dbReference type="InterPro" id="IPR009878">
    <property type="entry name" value="Phlebovirus_G2_fusion"/>
</dbReference>
<dbReference type="Gene3D" id="2.60.98.50">
    <property type="match status" value="1"/>
</dbReference>
<dbReference type="AlphaFoldDB" id="A0A0C2HA96"/>
<sequence length="511" mass="56312">MDSAKIRRQIGVASEEIRTTSGTSYFCTFNEATTLTLQPIQQETCLTLQDHKKNVIGYVSLKVNGIHFSCQKKIEFFTRDHQYITESVHRCSEARSCTGNACDKVKTTDAIKEFSNTANKSPGYSFCALSCGCITCDFCFLCAPNCLFYRFYAQPTSDTVYTVFSCLSWELTVDATTTDQQSESTTSTTLQLQPGRTSSWNNLKLSLIGTITPQLPILSSTFITDGKTTSITKPTHAGQLYLHSPGQFQCPTAQDAKLFKCHFSNKVCTCTTGHQKATCSCSDGNVNNYLEPNPLPQIAKNFMIYEHENKIVAKTQVGSAIQLHMVAEDLKIISRQHNSSCEIETTELTGCYSCTTGAEATVVCTSTDAETTASLDCNQQTQIIRCTKVGHVNKVTFNFDKSHIEMTCKAACPGGTTNVNITGRLNFVSDGLFGLNNRNEELIIETTRDVSAIRTAAAKAFDVMKTIVSSIKNSFDISIMFIVVFIGILIIIVAPRSHILISENVQERKLL</sequence>
<keyword evidence="1" id="KW-0812">Transmembrane</keyword>
<dbReference type="Gene3D" id="2.60.40.3770">
    <property type="match status" value="1"/>
</dbReference>
<evidence type="ECO:0000313" key="4">
    <source>
        <dbReference type="Proteomes" id="UP000054047"/>
    </source>
</evidence>
<evidence type="ECO:0000256" key="1">
    <source>
        <dbReference type="SAM" id="Phobius"/>
    </source>
</evidence>
<dbReference type="OrthoDB" id="5877595at2759"/>
<evidence type="ECO:0000313" key="3">
    <source>
        <dbReference type="EMBL" id="KIH66386.1"/>
    </source>
</evidence>
<protein>
    <recommendedName>
        <fullName evidence="2">Phlebovirus glycoprotein G2 fusion domain-containing protein</fullName>
    </recommendedName>
</protein>
<name>A0A0C2HA96_9BILA</name>
<evidence type="ECO:0000259" key="2">
    <source>
        <dbReference type="Pfam" id="PF07245"/>
    </source>
</evidence>
<dbReference type="Pfam" id="PF07245">
    <property type="entry name" value="Phlebovirus_G2"/>
    <property type="match status" value="1"/>
</dbReference>
<reference evidence="3 4" key="1">
    <citation type="submission" date="2013-12" db="EMBL/GenBank/DDBJ databases">
        <title>Draft genome of the parsitic nematode Ancylostoma duodenale.</title>
        <authorList>
            <person name="Mitreva M."/>
        </authorList>
    </citation>
    <scope>NUCLEOTIDE SEQUENCE [LARGE SCALE GENOMIC DNA]</scope>
    <source>
        <strain evidence="3 4">Zhejiang</strain>
    </source>
</reference>
<keyword evidence="1" id="KW-1133">Transmembrane helix</keyword>
<accession>A0A0C2HA96</accession>
<keyword evidence="1" id="KW-0472">Membrane</keyword>
<organism evidence="3 4">
    <name type="scientific">Ancylostoma duodenale</name>
    <dbReference type="NCBI Taxonomy" id="51022"/>
    <lineage>
        <taxon>Eukaryota</taxon>
        <taxon>Metazoa</taxon>
        <taxon>Ecdysozoa</taxon>
        <taxon>Nematoda</taxon>
        <taxon>Chromadorea</taxon>
        <taxon>Rhabditida</taxon>
        <taxon>Rhabditina</taxon>
        <taxon>Rhabditomorpha</taxon>
        <taxon>Strongyloidea</taxon>
        <taxon>Ancylostomatidae</taxon>
        <taxon>Ancylostomatinae</taxon>
        <taxon>Ancylostoma</taxon>
    </lineage>
</organism>